<accession>A0A2Z6B2M6</accession>
<dbReference type="EMBL" id="AP017378">
    <property type="protein sequence ID" value="BBD09767.1"/>
    <property type="molecule type" value="Genomic_DNA"/>
</dbReference>
<dbReference type="Proteomes" id="UP000269883">
    <property type="component" value="Chromosome"/>
</dbReference>
<keyword evidence="1" id="KW-0812">Transmembrane</keyword>
<keyword evidence="1" id="KW-0472">Membrane</keyword>
<dbReference type="AlphaFoldDB" id="A0A2Z6B2M6"/>
<evidence type="ECO:0000313" key="2">
    <source>
        <dbReference type="EMBL" id="BBD09767.1"/>
    </source>
</evidence>
<reference evidence="2 3" key="1">
    <citation type="journal article" date="2018" name="Sci. Adv.">
        <title>Multi-heme cytochromes provide a pathway for survival in energy-limited environments.</title>
        <authorList>
            <person name="Deng X."/>
            <person name="Dohmae N."/>
            <person name="Nealson K.H."/>
            <person name="Hashimoto K."/>
            <person name="Okamoto A."/>
        </authorList>
    </citation>
    <scope>NUCLEOTIDE SEQUENCE [LARGE SCALE GENOMIC DNA]</scope>
    <source>
        <strain evidence="2 3">IS5</strain>
    </source>
</reference>
<sequence length="46" mass="5018">MGVVLELATNAWHSTSQGMLGVSLIFIYMAVIVGVALMRIKQHGHH</sequence>
<name>A0A2Z6B2M6_9BACT</name>
<evidence type="ECO:0000313" key="3">
    <source>
        <dbReference type="Proteomes" id="UP000269883"/>
    </source>
</evidence>
<protein>
    <submittedName>
        <fullName evidence="2">Uncharacterized protein</fullName>
    </submittedName>
</protein>
<proteinExistence type="predicted"/>
<dbReference type="RefSeq" id="WP_172961783.1">
    <property type="nucleotide sequence ID" value="NZ_AP017378.1"/>
</dbReference>
<feature type="transmembrane region" description="Helical" evidence="1">
    <location>
        <begin position="20"/>
        <end position="40"/>
    </location>
</feature>
<keyword evidence="3" id="KW-1185">Reference proteome</keyword>
<evidence type="ECO:0000256" key="1">
    <source>
        <dbReference type="SAM" id="Phobius"/>
    </source>
</evidence>
<dbReference type="KEGG" id="dfl:DFE_3041"/>
<organism evidence="2 3">
    <name type="scientific">Desulfovibrio ferrophilus</name>
    <dbReference type="NCBI Taxonomy" id="241368"/>
    <lineage>
        <taxon>Bacteria</taxon>
        <taxon>Pseudomonadati</taxon>
        <taxon>Thermodesulfobacteriota</taxon>
        <taxon>Desulfovibrionia</taxon>
        <taxon>Desulfovibrionales</taxon>
        <taxon>Desulfovibrionaceae</taxon>
        <taxon>Desulfovibrio</taxon>
    </lineage>
</organism>
<keyword evidence="1" id="KW-1133">Transmembrane helix</keyword>
<gene>
    <name evidence="2" type="ORF">DFE_3041</name>
</gene>